<evidence type="ECO:0000313" key="5">
    <source>
        <dbReference type="Proteomes" id="UP000036403"/>
    </source>
</evidence>
<evidence type="ECO:0000259" key="3">
    <source>
        <dbReference type="PROSITE" id="PS51747"/>
    </source>
</evidence>
<comment type="caution">
    <text evidence="4">The sequence shown here is derived from an EMBL/GenBank/DDBJ whole genome shotgun (WGS) entry which is preliminary data.</text>
</comment>
<dbReference type="SUPFAM" id="SSF53927">
    <property type="entry name" value="Cytidine deaminase-like"/>
    <property type="match status" value="1"/>
</dbReference>
<dbReference type="Proteomes" id="UP000036403">
    <property type="component" value="Unassembled WGS sequence"/>
</dbReference>
<keyword evidence="5" id="KW-1185">Reference proteome</keyword>
<dbReference type="GO" id="GO:0008251">
    <property type="term" value="F:tRNA-specific adenosine deaminase activity"/>
    <property type="evidence" value="ECO:0007669"/>
    <property type="project" value="TreeGrafter"/>
</dbReference>
<dbReference type="Pfam" id="PF00383">
    <property type="entry name" value="dCMP_cyt_deam_1"/>
    <property type="match status" value="1"/>
</dbReference>
<feature type="domain" description="CMP/dCMP-type deaminase" evidence="3">
    <location>
        <begin position="1"/>
        <end position="105"/>
    </location>
</feature>
<dbReference type="PANTHER" id="PTHR11079">
    <property type="entry name" value="CYTOSINE DEAMINASE FAMILY MEMBER"/>
    <property type="match status" value="1"/>
</dbReference>
<organism evidence="4 5">
    <name type="scientific">Lasius niger</name>
    <name type="common">Black garden ant</name>
    <dbReference type="NCBI Taxonomy" id="67767"/>
    <lineage>
        <taxon>Eukaryota</taxon>
        <taxon>Metazoa</taxon>
        <taxon>Ecdysozoa</taxon>
        <taxon>Arthropoda</taxon>
        <taxon>Hexapoda</taxon>
        <taxon>Insecta</taxon>
        <taxon>Pterygota</taxon>
        <taxon>Neoptera</taxon>
        <taxon>Endopterygota</taxon>
        <taxon>Hymenoptera</taxon>
        <taxon>Apocrita</taxon>
        <taxon>Aculeata</taxon>
        <taxon>Formicoidea</taxon>
        <taxon>Formicidae</taxon>
        <taxon>Formicinae</taxon>
        <taxon>Lasius</taxon>
        <taxon>Lasius</taxon>
    </lineage>
</organism>
<evidence type="ECO:0000256" key="1">
    <source>
        <dbReference type="ARBA" id="ARBA00022723"/>
    </source>
</evidence>
<name>A0A0J7KLL2_LASNI</name>
<dbReference type="AlphaFoldDB" id="A0A0J7KLL2"/>
<dbReference type="Gene3D" id="3.40.140.10">
    <property type="entry name" value="Cytidine Deaminase, domain 2"/>
    <property type="match status" value="1"/>
</dbReference>
<keyword evidence="1" id="KW-0479">Metal-binding</keyword>
<protein>
    <submittedName>
        <fullName evidence="4">Cmp deaminase</fullName>
    </submittedName>
</protein>
<evidence type="ECO:0000313" key="4">
    <source>
        <dbReference type="EMBL" id="KMQ91172.1"/>
    </source>
</evidence>
<reference evidence="4 5" key="1">
    <citation type="submission" date="2015-04" db="EMBL/GenBank/DDBJ databases">
        <title>Lasius niger genome sequencing.</title>
        <authorList>
            <person name="Konorov E.A."/>
            <person name="Nikitin M.A."/>
            <person name="Kirill M.V."/>
            <person name="Chang P."/>
        </authorList>
    </citation>
    <scope>NUCLEOTIDE SEQUENCE [LARGE SCALE GENOMIC DNA]</scope>
    <source>
        <tissue evidence="4">Whole</tissue>
    </source>
</reference>
<dbReference type="CDD" id="cd01285">
    <property type="entry name" value="nucleoside_deaminase"/>
    <property type="match status" value="1"/>
</dbReference>
<accession>A0A0J7KLL2</accession>
<evidence type="ECO:0000256" key="2">
    <source>
        <dbReference type="ARBA" id="ARBA00022833"/>
    </source>
</evidence>
<keyword evidence="2" id="KW-0862">Zinc</keyword>
<gene>
    <name evidence="4" type="ORF">RF55_8994</name>
</gene>
<dbReference type="InterPro" id="IPR016193">
    <property type="entry name" value="Cytidine_deaminase-like"/>
</dbReference>
<dbReference type="PANTHER" id="PTHR11079:SF179">
    <property type="entry name" value="TRNA(ADENINE(34)) DEAMINASE, CHLOROPLASTIC"/>
    <property type="match status" value="1"/>
</dbReference>
<sequence length="151" mass="16149">MAAAFEQANAAGNRGEVPVGAALMDDKGGILVADGNRVIEKDNPLAHAEMLVLEAAREKYGAAFLRQTALAVTLEPCPLCAAAVGAFKIQALSFAAYDQKGGAVEHGPRLFSLNLPYPDLEIFGGIREQESMEMLKNFFERLRDRPASVSA</sequence>
<dbReference type="InterPro" id="IPR016192">
    <property type="entry name" value="APOBEC/CMP_deaminase_Zn-bd"/>
</dbReference>
<dbReference type="OrthoDB" id="408702at2759"/>
<dbReference type="GO" id="GO:0002100">
    <property type="term" value="P:tRNA wobble adenosine to inosine editing"/>
    <property type="evidence" value="ECO:0007669"/>
    <property type="project" value="TreeGrafter"/>
</dbReference>
<proteinExistence type="predicted"/>
<dbReference type="GO" id="GO:0008270">
    <property type="term" value="F:zinc ion binding"/>
    <property type="evidence" value="ECO:0007669"/>
    <property type="project" value="InterPro"/>
</dbReference>
<dbReference type="STRING" id="67767.A0A0J7KLL2"/>
<dbReference type="PROSITE" id="PS51747">
    <property type="entry name" value="CYT_DCMP_DEAMINASES_2"/>
    <property type="match status" value="1"/>
</dbReference>
<dbReference type="InterPro" id="IPR002125">
    <property type="entry name" value="CMP_dCMP_dom"/>
</dbReference>
<dbReference type="PROSITE" id="PS00903">
    <property type="entry name" value="CYT_DCMP_DEAMINASES_1"/>
    <property type="match status" value="1"/>
</dbReference>
<dbReference type="EMBL" id="LBMM01005829">
    <property type="protein sequence ID" value="KMQ91172.1"/>
    <property type="molecule type" value="Genomic_DNA"/>
</dbReference>
<dbReference type="PaxDb" id="67767-A0A0J7KLL2"/>